<evidence type="ECO:0000256" key="1">
    <source>
        <dbReference type="ARBA" id="ARBA00004370"/>
    </source>
</evidence>
<keyword evidence="2 5" id="KW-0812">Transmembrane</keyword>
<dbReference type="Gene3D" id="1.20.1070.10">
    <property type="entry name" value="Rhodopsin 7-helix transmembrane proteins"/>
    <property type="match status" value="1"/>
</dbReference>
<evidence type="ECO:0000256" key="2">
    <source>
        <dbReference type="ARBA" id="ARBA00022692"/>
    </source>
</evidence>
<organism evidence="7 8">
    <name type="scientific">Parelaphostrongylus tenuis</name>
    <name type="common">Meningeal worm</name>
    <dbReference type="NCBI Taxonomy" id="148309"/>
    <lineage>
        <taxon>Eukaryota</taxon>
        <taxon>Metazoa</taxon>
        <taxon>Ecdysozoa</taxon>
        <taxon>Nematoda</taxon>
        <taxon>Chromadorea</taxon>
        <taxon>Rhabditida</taxon>
        <taxon>Rhabditina</taxon>
        <taxon>Rhabditomorpha</taxon>
        <taxon>Strongyloidea</taxon>
        <taxon>Metastrongylidae</taxon>
        <taxon>Parelaphostrongylus</taxon>
    </lineage>
</organism>
<evidence type="ECO:0000313" key="8">
    <source>
        <dbReference type="Proteomes" id="UP001196413"/>
    </source>
</evidence>
<dbReference type="CDD" id="cd00637">
    <property type="entry name" value="7tm_classA_rhodopsin-like"/>
    <property type="match status" value="1"/>
</dbReference>
<feature type="transmembrane region" description="Helical" evidence="5">
    <location>
        <begin position="86"/>
        <end position="106"/>
    </location>
</feature>
<dbReference type="InterPro" id="IPR017452">
    <property type="entry name" value="GPCR_Rhodpsn_7TM"/>
</dbReference>
<dbReference type="Proteomes" id="UP001196413">
    <property type="component" value="Unassembled WGS sequence"/>
</dbReference>
<feature type="domain" description="G-protein coupled receptors family 1 profile" evidence="6">
    <location>
        <begin position="27"/>
        <end position="146"/>
    </location>
</feature>
<sequence length="277" mass="31171">MADNDPLGMKDWPTPRTAKVGVFGLISNCTAILALRTNSALHSSFGLLCLSHSIANAGVLLIFVFWITSTIFPKNVIAGNLSDKLFGMVGIMLWNVCVYSHLAIAFNRFIAITQPLRASVMLTVKNTSIVVLFCWMLAFFHIIPYFWRATMYPIKNVTLIRFFMTFGKLEKTLECDRSTIARRQNEMGYRKLTPRRTPHCVELPRLRCICNHLLKCSAATSTFLDISFEGTARATLAMPLAATWQRTTCSIKCQVPLSKDYALGFMRLARPVALRFA</sequence>
<feature type="transmembrane region" description="Helical" evidence="5">
    <location>
        <begin position="127"/>
        <end position="147"/>
    </location>
</feature>
<dbReference type="AlphaFoldDB" id="A0AAD5QE15"/>
<proteinExistence type="predicted"/>
<evidence type="ECO:0000313" key="7">
    <source>
        <dbReference type="EMBL" id="KAJ1345999.1"/>
    </source>
</evidence>
<dbReference type="PROSITE" id="PS50262">
    <property type="entry name" value="G_PROTEIN_RECEP_F1_2"/>
    <property type="match status" value="1"/>
</dbReference>
<dbReference type="PANTHER" id="PTHR23017:SF3">
    <property type="entry name" value="G-PROTEIN COUPLED RECEPTORS FAMILY 1 PROFILE DOMAIN-CONTAINING PROTEIN"/>
    <property type="match status" value="1"/>
</dbReference>
<feature type="transmembrane region" description="Helical" evidence="5">
    <location>
        <begin position="20"/>
        <end position="38"/>
    </location>
</feature>
<comment type="caution">
    <text evidence="7">The sequence shown here is derived from an EMBL/GenBank/DDBJ whole genome shotgun (WGS) entry which is preliminary data.</text>
</comment>
<name>A0AAD5QE15_PARTN</name>
<evidence type="ECO:0000256" key="4">
    <source>
        <dbReference type="ARBA" id="ARBA00023136"/>
    </source>
</evidence>
<dbReference type="SUPFAM" id="SSF81321">
    <property type="entry name" value="Family A G protein-coupled receptor-like"/>
    <property type="match status" value="1"/>
</dbReference>
<dbReference type="PANTHER" id="PTHR23017">
    <property type="entry name" value="SERPENTINE RECEPTOR, CLASS X"/>
    <property type="match status" value="1"/>
</dbReference>
<evidence type="ECO:0000256" key="3">
    <source>
        <dbReference type="ARBA" id="ARBA00022989"/>
    </source>
</evidence>
<keyword evidence="4 5" id="KW-0472">Membrane</keyword>
<comment type="subcellular location">
    <subcellularLocation>
        <location evidence="1">Membrane</location>
    </subcellularLocation>
</comment>
<keyword evidence="8" id="KW-1185">Reference proteome</keyword>
<evidence type="ECO:0000256" key="5">
    <source>
        <dbReference type="SAM" id="Phobius"/>
    </source>
</evidence>
<accession>A0AAD5QE15</accession>
<reference evidence="7" key="1">
    <citation type="submission" date="2021-06" db="EMBL/GenBank/DDBJ databases">
        <title>Parelaphostrongylus tenuis whole genome reference sequence.</title>
        <authorList>
            <person name="Garwood T.J."/>
            <person name="Larsen P.A."/>
            <person name="Fountain-Jones N.M."/>
            <person name="Garbe J.R."/>
            <person name="Macchietto M.G."/>
            <person name="Kania S.A."/>
            <person name="Gerhold R.W."/>
            <person name="Richards J.E."/>
            <person name="Wolf T.M."/>
        </authorList>
    </citation>
    <scope>NUCLEOTIDE SEQUENCE</scope>
    <source>
        <strain evidence="7">MNPRO001-30</strain>
        <tissue evidence="7">Meninges</tissue>
    </source>
</reference>
<dbReference type="EMBL" id="JAHQIW010000094">
    <property type="protein sequence ID" value="KAJ1345999.1"/>
    <property type="molecule type" value="Genomic_DNA"/>
</dbReference>
<dbReference type="GO" id="GO:0016020">
    <property type="term" value="C:membrane"/>
    <property type="evidence" value="ECO:0007669"/>
    <property type="project" value="UniProtKB-SubCell"/>
</dbReference>
<keyword evidence="3 5" id="KW-1133">Transmembrane helix</keyword>
<feature type="transmembrane region" description="Helical" evidence="5">
    <location>
        <begin position="45"/>
        <end position="66"/>
    </location>
</feature>
<dbReference type="InterPro" id="IPR019430">
    <property type="entry name" value="7TM_GPCR_serpentine_rcpt_Srx"/>
</dbReference>
<gene>
    <name evidence="7" type="ORF">KIN20_000657</name>
</gene>
<evidence type="ECO:0000259" key="6">
    <source>
        <dbReference type="PROSITE" id="PS50262"/>
    </source>
</evidence>
<dbReference type="Pfam" id="PF10328">
    <property type="entry name" value="7TM_GPCR_Srx"/>
    <property type="match status" value="1"/>
</dbReference>
<protein>
    <recommendedName>
        <fullName evidence="6">G-protein coupled receptors family 1 profile domain-containing protein</fullName>
    </recommendedName>
</protein>